<evidence type="ECO:0000256" key="1">
    <source>
        <dbReference type="SAM" id="Phobius"/>
    </source>
</evidence>
<reference evidence="3" key="1">
    <citation type="journal article" date="2023" name="Arch. Microbiol.">
        <title>Desulfoferula mesophilus gen. nov. sp. nov., a mesophilic sulfate-reducing bacterium isolated from a brackish lake sediment.</title>
        <authorList>
            <person name="Watanabe T."/>
            <person name="Yabe T."/>
            <person name="Tsuji J.M."/>
            <person name="Fukui M."/>
        </authorList>
    </citation>
    <scope>NUCLEOTIDE SEQUENCE [LARGE SCALE GENOMIC DNA]</scope>
    <source>
        <strain evidence="3">12FAK</strain>
    </source>
</reference>
<dbReference type="KEGG" id="dmp:FAK_14220"/>
<proteinExistence type="predicted"/>
<evidence type="ECO:0000313" key="2">
    <source>
        <dbReference type="EMBL" id="BEQ14356.1"/>
    </source>
</evidence>
<keyword evidence="1" id="KW-0812">Transmembrane</keyword>
<accession>A0AAU9EB29</accession>
<keyword evidence="1" id="KW-1133">Transmembrane helix</keyword>
<feature type="transmembrane region" description="Helical" evidence="1">
    <location>
        <begin position="49"/>
        <end position="70"/>
    </location>
</feature>
<organism evidence="2 3">
    <name type="scientific">Desulfoferula mesophila</name>
    <dbReference type="NCBI Taxonomy" id="3058419"/>
    <lineage>
        <taxon>Bacteria</taxon>
        <taxon>Pseudomonadati</taxon>
        <taxon>Thermodesulfobacteriota</taxon>
        <taxon>Desulfarculia</taxon>
        <taxon>Desulfarculales</taxon>
        <taxon>Desulfarculaceae</taxon>
        <taxon>Desulfoferula</taxon>
    </lineage>
</organism>
<protein>
    <submittedName>
        <fullName evidence="2">Uncharacterized protein</fullName>
    </submittedName>
</protein>
<dbReference type="Proteomes" id="UP001366166">
    <property type="component" value="Chromosome"/>
</dbReference>
<sequence>MPEVYFYAIDVANRCVTLELAGLSHGEAEKRRRTQSHAMSREAGKIMTMVRRLAALILCLALLAAAPAAWAQGDPLAGDFAPLPGPQWRIQEDRGVSLAVPKNWYGFFYVGLRHFYGWWARKTAPLYTKMEFSLFGYDQLPEPGLADRVRTEALGQASLVGRPALVFEQTELEGTRDARRRSILILKQPLPGGGRLWAVADSDSKLWAQNQPTLEAILASLRIEPFFFVLGSQWRLAEWRGMYVSLPWSWEGRSLPGGYVWQGKADEGREMSLELHQEALPPLEGYQLLGQSVVDRRRLSVYQKRAEGSYELMAVVHRRLPDGGHLWARGHLWGQVGAEDWALLGPALKTMLRSLHIDWELFPPQ</sequence>
<dbReference type="RefSeq" id="WP_338606071.1">
    <property type="nucleotide sequence ID" value="NZ_AP028679.1"/>
</dbReference>
<dbReference type="AlphaFoldDB" id="A0AAU9EB29"/>
<keyword evidence="1" id="KW-0472">Membrane</keyword>
<evidence type="ECO:0000313" key="3">
    <source>
        <dbReference type="Proteomes" id="UP001366166"/>
    </source>
</evidence>
<gene>
    <name evidence="2" type="ORF">FAK_14220</name>
</gene>
<name>A0AAU9EB29_9BACT</name>
<keyword evidence="3" id="KW-1185">Reference proteome</keyword>
<dbReference type="EMBL" id="AP028679">
    <property type="protein sequence ID" value="BEQ14356.1"/>
    <property type="molecule type" value="Genomic_DNA"/>
</dbReference>